<name>A3P2A2_BURP0</name>
<sequence length="56" mass="6057">MPAGAHGRRNANVGRGARGQAETRGARRRADGIDRASAGTFENLREAGPEKRRLRT</sequence>
<organism evidence="2 3">
    <name type="scientific">Burkholderia pseudomallei (strain 1106a)</name>
    <dbReference type="NCBI Taxonomy" id="357348"/>
    <lineage>
        <taxon>Bacteria</taxon>
        <taxon>Pseudomonadati</taxon>
        <taxon>Pseudomonadota</taxon>
        <taxon>Betaproteobacteria</taxon>
        <taxon>Burkholderiales</taxon>
        <taxon>Burkholderiaceae</taxon>
        <taxon>Burkholderia</taxon>
        <taxon>pseudomallei group</taxon>
    </lineage>
</organism>
<feature type="compositionally biased region" description="Low complexity" evidence="1">
    <location>
        <begin position="1"/>
        <end position="20"/>
    </location>
</feature>
<proteinExistence type="predicted"/>
<feature type="compositionally biased region" description="Basic and acidic residues" evidence="1">
    <location>
        <begin position="43"/>
        <end position="56"/>
    </location>
</feature>
<evidence type="ECO:0000313" key="2">
    <source>
        <dbReference type="EMBL" id="ABN93512.1"/>
    </source>
</evidence>
<dbReference type="HOGENOM" id="CLU_3005318_0_0_4"/>
<evidence type="ECO:0000256" key="1">
    <source>
        <dbReference type="SAM" id="MobiDB-lite"/>
    </source>
</evidence>
<dbReference type="Proteomes" id="UP000006738">
    <property type="component" value="Chromosome II"/>
</dbReference>
<evidence type="ECO:0000313" key="3">
    <source>
        <dbReference type="Proteomes" id="UP000006738"/>
    </source>
</evidence>
<feature type="compositionally biased region" description="Basic and acidic residues" evidence="1">
    <location>
        <begin position="24"/>
        <end position="34"/>
    </location>
</feature>
<feature type="region of interest" description="Disordered" evidence="1">
    <location>
        <begin position="1"/>
        <end position="56"/>
    </location>
</feature>
<gene>
    <name evidence="2" type="ordered locus">BURPS1106A_A0419</name>
</gene>
<dbReference type="EMBL" id="CP000573">
    <property type="protein sequence ID" value="ABN93512.1"/>
    <property type="molecule type" value="Genomic_DNA"/>
</dbReference>
<dbReference type="AlphaFoldDB" id="A3P2A2"/>
<dbReference type="KEGG" id="bpl:BURPS1106A_A0419"/>
<protein>
    <submittedName>
        <fullName evidence="2">Uncharacterized protein</fullName>
    </submittedName>
</protein>
<reference evidence="3" key="1">
    <citation type="submission" date="2007-02" db="EMBL/GenBank/DDBJ databases">
        <authorList>
            <person name="DeShazer D."/>
            <person name="Woods D.E."/>
            <person name="Nierman W.C."/>
        </authorList>
    </citation>
    <scope>NUCLEOTIDE SEQUENCE [LARGE SCALE GENOMIC DNA]</scope>
    <source>
        <strain evidence="3">1106a</strain>
    </source>
</reference>
<accession>A3P2A2</accession>